<comment type="caution">
    <text evidence="1">The sequence shown here is derived from an EMBL/GenBank/DDBJ whole genome shotgun (WGS) entry which is preliminary data.</text>
</comment>
<dbReference type="EMBL" id="JAWDJW010000002">
    <property type="protein sequence ID" value="KAK3082258.1"/>
    <property type="molecule type" value="Genomic_DNA"/>
</dbReference>
<keyword evidence="2" id="KW-1185">Reference proteome</keyword>
<evidence type="ECO:0000313" key="1">
    <source>
        <dbReference type="EMBL" id="KAK3082258.1"/>
    </source>
</evidence>
<organism evidence="1 2">
    <name type="scientific">Coniosporium uncinatum</name>
    <dbReference type="NCBI Taxonomy" id="93489"/>
    <lineage>
        <taxon>Eukaryota</taxon>
        <taxon>Fungi</taxon>
        <taxon>Dikarya</taxon>
        <taxon>Ascomycota</taxon>
        <taxon>Pezizomycotina</taxon>
        <taxon>Dothideomycetes</taxon>
        <taxon>Dothideomycetes incertae sedis</taxon>
        <taxon>Coniosporium</taxon>
    </lineage>
</organism>
<reference evidence="1" key="1">
    <citation type="submission" date="2024-09" db="EMBL/GenBank/DDBJ databases">
        <title>Black Yeasts Isolated from many extreme environments.</title>
        <authorList>
            <person name="Coleine C."/>
            <person name="Stajich J.E."/>
            <person name="Selbmann L."/>
        </authorList>
    </citation>
    <scope>NUCLEOTIDE SEQUENCE</scope>
    <source>
        <strain evidence="1">CCFEE 5737</strain>
    </source>
</reference>
<accession>A0ACC3DZJ3</accession>
<sequence>MATVHALPASSEHLHHIKTDTRPRPQSPSVNPERKVRTPLSPGEALALYSPLHSALSTHICSARCASERHRKASQRWQYDEQSWWVEPDENGKDGVVKYRSTSTTPPLTFSASPSEEDDDVFFLPVKQRTKRDNGAAASYDVEHPGIQQVCSDQIAAYNYYERKSRRLSSQEYGLPPAVSGAYPESLPGSPIYTRSPEAAQRPRLVELEGISPVKHGHTARIARKPVARSHSGPVPLRKHREGRFPNTTAAPSLDPDYHNIHMRKLSGPISPATANAEAGIILGAPQPKPPALSPTPAQRRMRAMRMHSDQSATPHALRIHRPPYTSTKTAPALDEAAKIEHILSASDTNHAAIIKPTSPSPPKPAFTASAPVDSAQADPLHLLNALFSLLNIAVEYLSARREWCVFGVKVGVLVYMAVVAWVLLDAVREGARTALWPVWVVGRWFGGG</sequence>
<name>A0ACC3DZJ3_9PEZI</name>
<proteinExistence type="predicted"/>
<evidence type="ECO:0000313" key="2">
    <source>
        <dbReference type="Proteomes" id="UP001186974"/>
    </source>
</evidence>
<protein>
    <submittedName>
        <fullName evidence="1">Uncharacterized protein</fullName>
    </submittedName>
</protein>
<dbReference type="Proteomes" id="UP001186974">
    <property type="component" value="Unassembled WGS sequence"/>
</dbReference>
<gene>
    <name evidence="1" type="ORF">LTS18_007814</name>
</gene>